<evidence type="ECO:0000256" key="1">
    <source>
        <dbReference type="HAMAP-Rule" id="MF_00386"/>
    </source>
</evidence>
<dbReference type="SMART" id="SM01234">
    <property type="entry name" value="Haemolytic"/>
    <property type="match status" value="1"/>
</dbReference>
<dbReference type="RefSeq" id="WP_150065881.1">
    <property type="nucleotide sequence ID" value="NZ_JBEPDJ010000003.1"/>
</dbReference>
<dbReference type="InterPro" id="IPR002696">
    <property type="entry name" value="Membr_insert_effic_factor_YidD"/>
</dbReference>
<protein>
    <recommendedName>
        <fullName evidence="1">Putative membrane protein insertion efficiency factor</fullName>
    </recommendedName>
</protein>
<organism evidence="3 4">
    <name type="scientific">Saccharopolyspora hirsuta</name>
    <dbReference type="NCBI Taxonomy" id="1837"/>
    <lineage>
        <taxon>Bacteria</taxon>
        <taxon>Bacillati</taxon>
        <taxon>Actinomycetota</taxon>
        <taxon>Actinomycetes</taxon>
        <taxon>Pseudonocardiales</taxon>
        <taxon>Pseudonocardiaceae</taxon>
        <taxon>Saccharopolyspora</taxon>
    </lineage>
</organism>
<dbReference type="PANTHER" id="PTHR33383:SF1">
    <property type="entry name" value="MEMBRANE PROTEIN INSERTION EFFICIENCY FACTOR-RELATED"/>
    <property type="match status" value="1"/>
</dbReference>
<evidence type="ECO:0000313" key="4">
    <source>
        <dbReference type="Proteomes" id="UP000323946"/>
    </source>
</evidence>
<feature type="region of interest" description="Disordered" evidence="2">
    <location>
        <begin position="82"/>
        <end position="110"/>
    </location>
</feature>
<dbReference type="NCBIfam" id="TIGR00278">
    <property type="entry name" value="membrane protein insertion efficiency factor YidD"/>
    <property type="match status" value="1"/>
</dbReference>
<evidence type="ECO:0000256" key="2">
    <source>
        <dbReference type="SAM" id="MobiDB-lite"/>
    </source>
</evidence>
<dbReference type="OrthoDB" id="9801753at2"/>
<comment type="subcellular location">
    <subcellularLocation>
        <location evidence="1">Cell membrane</location>
        <topology evidence="1">Peripheral membrane protein</topology>
        <orientation evidence="1">Cytoplasmic side</orientation>
    </subcellularLocation>
</comment>
<name>A0A5M7C968_SACHI</name>
<sequence>MAQDQQHDERLRAPARRPSPFAWVLLGPVHAYRKVISPLLPPMCRFYPSCSTYAVEALTVHGLFRGGWLTLRRLLRCGPWHPGGIDPVPPPRERAAARTPARAPEKSAEE</sequence>
<dbReference type="EMBL" id="VWPH01000003">
    <property type="protein sequence ID" value="KAA5836224.1"/>
    <property type="molecule type" value="Genomic_DNA"/>
</dbReference>
<comment type="similarity">
    <text evidence="1">Belongs to the UPF0161 family.</text>
</comment>
<dbReference type="PANTHER" id="PTHR33383">
    <property type="entry name" value="MEMBRANE PROTEIN INSERTION EFFICIENCY FACTOR-RELATED"/>
    <property type="match status" value="1"/>
</dbReference>
<reference evidence="3 4" key="1">
    <citation type="submission" date="2019-09" db="EMBL/GenBank/DDBJ databases">
        <title>Draft genome sequence of the thermophilic Saccharopolyspora hirsuta VKM Ac-666T.</title>
        <authorList>
            <person name="Lobastova T.G."/>
            <person name="Fokina V."/>
            <person name="Bragin E.Y."/>
            <person name="Shtratnikova V.Y."/>
            <person name="Starodumova I.P."/>
            <person name="Tarlachkov S.V."/>
            <person name="Donova M.V."/>
        </authorList>
    </citation>
    <scope>NUCLEOTIDE SEQUENCE [LARGE SCALE GENOMIC DNA]</scope>
    <source>
        <strain evidence="3 4">VKM Ac-666</strain>
    </source>
</reference>
<dbReference type="Proteomes" id="UP000323946">
    <property type="component" value="Unassembled WGS sequence"/>
</dbReference>
<comment type="caution">
    <text evidence="3">The sequence shown here is derived from an EMBL/GenBank/DDBJ whole genome shotgun (WGS) entry which is preliminary data.</text>
</comment>
<evidence type="ECO:0000313" key="3">
    <source>
        <dbReference type="EMBL" id="KAA5836224.1"/>
    </source>
</evidence>
<comment type="function">
    <text evidence="1">Could be involved in insertion of integral membrane proteins into the membrane.</text>
</comment>
<gene>
    <name evidence="3" type="primary">yidD</name>
    <name evidence="3" type="ORF">F1721_07860</name>
</gene>
<dbReference type="GO" id="GO:0005886">
    <property type="term" value="C:plasma membrane"/>
    <property type="evidence" value="ECO:0007669"/>
    <property type="project" value="UniProtKB-SubCell"/>
</dbReference>
<keyword evidence="1" id="KW-1003">Cell membrane</keyword>
<proteinExistence type="inferred from homology"/>
<keyword evidence="1" id="KW-0472">Membrane</keyword>
<dbReference type="HAMAP" id="MF_00386">
    <property type="entry name" value="UPF0161_YidD"/>
    <property type="match status" value="1"/>
</dbReference>
<accession>A0A5M7C968</accession>
<dbReference type="AlphaFoldDB" id="A0A5M7C968"/>
<keyword evidence="4" id="KW-1185">Reference proteome</keyword>
<dbReference type="Pfam" id="PF01809">
    <property type="entry name" value="YidD"/>
    <property type="match status" value="1"/>
</dbReference>